<accession>A0A167F1Z3</accession>
<organism evidence="1 2">
    <name type="scientific">Cochleicola gelatinilyticus</name>
    <dbReference type="NCBI Taxonomy" id="1763537"/>
    <lineage>
        <taxon>Bacteria</taxon>
        <taxon>Pseudomonadati</taxon>
        <taxon>Bacteroidota</taxon>
        <taxon>Flavobacteriia</taxon>
        <taxon>Flavobacteriales</taxon>
        <taxon>Flavobacteriaceae</taxon>
        <taxon>Cochleicola</taxon>
    </lineage>
</organism>
<proteinExistence type="predicted"/>
<protein>
    <recommendedName>
        <fullName evidence="3">Lipoprotein</fullName>
    </recommendedName>
</protein>
<evidence type="ECO:0008006" key="3">
    <source>
        <dbReference type="Google" id="ProtNLM"/>
    </source>
</evidence>
<dbReference type="Proteomes" id="UP000077013">
    <property type="component" value="Unassembled WGS sequence"/>
</dbReference>
<evidence type="ECO:0000313" key="1">
    <source>
        <dbReference type="EMBL" id="OAB76105.1"/>
    </source>
</evidence>
<evidence type="ECO:0000313" key="2">
    <source>
        <dbReference type="Proteomes" id="UP000077013"/>
    </source>
</evidence>
<dbReference type="STRING" id="1763537.ULVI_13690"/>
<dbReference type="RefSeq" id="WP_068593361.1">
    <property type="nucleotide sequence ID" value="NZ_LRXL01000052.1"/>
</dbReference>
<dbReference type="EMBL" id="LRXL01000052">
    <property type="protein sequence ID" value="OAB76105.1"/>
    <property type="molecule type" value="Genomic_DNA"/>
</dbReference>
<reference evidence="1 2" key="1">
    <citation type="submission" date="2016-02" db="EMBL/GenBank/DDBJ databases">
        <title>Ulvibacter sp. LPB0005, isolated from Thais luteostoma.</title>
        <authorList>
            <person name="Shin S.-K."/>
            <person name="Yi H."/>
        </authorList>
    </citation>
    <scope>NUCLEOTIDE SEQUENCE [LARGE SCALE GENOMIC DNA]</scope>
    <source>
        <strain evidence="1 2">LPB0005</strain>
    </source>
</reference>
<comment type="caution">
    <text evidence="1">The sequence shown here is derived from an EMBL/GenBank/DDBJ whole genome shotgun (WGS) entry which is preliminary data.</text>
</comment>
<gene>
    <name evidence="1" type="ORF">ULVI_13690</name>
</gene>
<name>A0A167F1Z3_9FLAO</name>
<dbReference type="PROSITE" id="PS51257">
    <property type="entry name" value="PROKAR_LIPOPROTEIN"/>
    <property type="match status" value="1"/>
</dbReference>
<dbReference type="AlphaFoldDB" id="A0A167F1Z3"/>
<dbReference type="OrthoDB" id="1457758at2"/>
<keyword evidence="2" id="KW-1185">Reference proteome</keyword>
<sequence>MKKPILIFFILTVILCSCKEKNNKFLSKRDVKPTISACDKENRIVLDTVFKNTSILTSVYYNENCKIQNLELITQLDERSGSIQSQDEIKNVSVITGFLGDTIHRFTINPEDNLFHFNKKDNILLTELVFAQPFLDSINILELQTFASNEDFSDGKIMISDSYLYNNTAKLLDIDRTYLDYAAFKNQNINTKIISVKENTIDTLMITVQVNQIIDDIEMIDISLNKKVKLNYKSSIKADFKNFKRESNGCMLVSFLKMSPKFIQLKVDIEKADLKEISEIILRLNDVEYQ</sequence>